<name>A0ABN0JGG4_9GAMM</name>
<reference evidence="1 2" key="1">
    <citation type="submission" date="2013-02" db="EMBL/GenBank/DDBJ databases">
        <title>The Genome Sequence of Acinetobacter sp. NIPH 809.</title>
        <authorList>
            <consortium name="The Broad Institute Genome Sequencing Platform"/>
            <consortium name="The Broad Institute Genome Sequencing Center for Infectious Disease"/>
            <person name="Cerqueira G."/>
            <person name="Feldgarden M."/>
            <person name="Courvalin P."/>
            <person name="Perichon B."/>
            <person name="Grillot-Courvalin C."/>
            <person name="Clermont D."/>
            <person name="Rocha E."/>
            <person name="Yoon E.-J."/>
            <person name="Nemec A."/>
            <person name="Walker B."/>
            <person name="Young S.K."/>
            <person name="Zeng Q."/>
            <person name="Gargeya S."/>
            <person name="Fitzgerald M."/>
            <person name="Haas B."/>
            <person name="Abouelleil A."/>
            <person name="Alvarado L."/>
            <person name="Arachchi H.M."/>
            <person name="Berlin A.M."/>
            <person name="Chapman S.B."/>
            <person name="Dewar J."/>
            <person name="Goldberg J."/>
            <person name="Griggs A."/>
            <person name="Gujja S."/>
            <person name="Hansen M."/>
            <person name="Howarth C."/>
            <person name="Imamovic A."/>
            <person name="Larimer J."/>
            <person name="McCowan C."/>
            <person name="Murphy C."/>
            <person name="Neiman D."/>
            <person name="Pearson M."/>
            <person name="Priest M."/>
            <person name="Roberts A."/>
            <person name="Saif S."/>
            <person name="Shea T."/>
            <person name="Sisk P."/>
            <person name="Sykes S."/>
            <person name="Wortman J."/>
            <person name="Nusbaum C."/>
            <person name="Birren B."/>
        </authorList>
    </citation>
    <scope>NUCLEOTIDE SEQUENCE [LARGE SCALE GENOMIC DNA]</scope>
    <source>
        <strain evidence="1 2">NIPH 809</strain>
    </source>
</reference>
<keyword evidence="2" id="KW-1185">Reference proteome</keyword>
<proteinExistence type="predicted"/>
<accession>A0ABN0JGG4</accession>
<comment type="caution">
    <text evidence="1">The sequence shown here is derived from an EMBL/GenBank/DDBJ whole genome shotgun (WGS) entry which is preliminary data.</text>
</comment>
<dbReference type="RefSeq" id="WP_004653677.1">
    <property type="nucleotide sequence ID" value="NZ_KB849179.1"/>
</dbReference>
<protein>
    <recommendedName>
        <fullName evidence="3">DUF5405 domain-containing protein</fullName>
    </recommendedName>
</protein>
<evidence type="ECO:0000313" key="1">
    <source>
        <dbReference type="EMBL" id="ENU24225.1"/>
    </source>
</evidence>
<dbReference type="Proteomes" id="UP000013034">
    <property type="component" value="Unassembled WGS sequence"/>
</dbReference>
<dbReference type="EMBL" id="APOI01000014">
    <property type="protein sequence ID" value="ENU24225.1"/>
    <property type="molecule type" value="Genomic_DNA"/>
</dbReference>
<gene>
    <name evidence="1" type="ORF">F993_01541</name>
</gene>
<evidence type="ECO:0000313" key="2">
    <source>
        <dbReference type="Proteomes" id="UP000013034"/>
    </source>
</evidence>
<evidence type="ECO:0008006" key="3">
    <source>
        <dbReference type="Google" id="ProtNLM"/>
    </source>
</evidence>
<sequence length="90" mass="10109">MTRVKKTSITAYDASDVADGYALAYEQVADLAAMIGAVRHLCDKNIEYVGKVYDVPDSVFQEMKRVFNIMDGLIQESLEFSKAQEDSYKC</sequence>
<organism evidence="1 2">
    <name type="scientific">Acinetobacter proteolyticus</name>
    <dbReference type="NCBI Taxonomy" id="1776741"/>
    <lineage>
        <taxon>Bacteria</taxon>
        <taxon>Pseudomonadati</taxon>
        <taxon>Pseudomonadota</taxon>
        <taxon>Gammaproteobacteria</taxon>
        <taxon>Moraxellales</taxon>
        <taxon>Moraxellaceae</taxon>
        <taxon>Acinetobacter</taxon>
    </lineage>
</organism>